<keyword evidence="8 13" id="KW-0249">Electron transport</keyword>
<reference evidence="14 15" key="1">
    <citation type="journal article" date="2018" name="Gigascience">
        <title>Genomes of trombidid mites reveal novel predicted allergens and laterally-transferred genes associated with secondary metabolism.</title>
        <authorList>
            <person name="Dong X."/>
            <person name="Chaisiri K."/>
            <person name="Xia D."/>
            <person name="Armstrong S.D."/>
            <person name="Fang Y."/>
            <person name="Donnelly M.J."/>
            <person name="Kadowaki T."/>
            <person name="McGarry J.W."/>
            <person name="Darby A.C."/>
            <person name="Makepeace B.L."/>
        </authorList>
    </citation>
    <scope>NUCLEOTIDE SEQUENCE [LARGE SCALE GENOMIC DNA]</scope>
    <source>
        <strain evidence="14">UoL-UT</strain>
    </source>
</reference>
<keyword evidence="10 13" id="KW-0496">Mitochondrion</keyword>
<comment type="similarity">
    <text evidence="2 13">Belongs to the UQCRQ/QCR8 family.</text>
</comment>
<accession>A0A443SFY1</accession>
<dbReference type="Proteomes" id="UP000288716">
    <property type="component" value="Unassembled WGS sequence"/>
</dbReference>
<comment type="caution">
    <text evidence="14">The sequence shown here is derived from an EMBL/GenBank/DDBJ whole genome shotgun (WGS) entry which is preliminary data.</text>
</comment>
<evidence type="ECO:0000256" key="11">
    <source>
        <dbReference type="ARBA" id="ARBA00023136"/>
    </source>
</evidence>
<evidence type="ECO:0000256" key="4">
    <source>
        <dbReference type="ARBA" id="ARBA00022448"/>
    </source>
</evidence>
<evidence type="ECO:0000313" key="15">
    <source>
        <dbReference type="Proteomes" id="UP000288716"/>
    </source>
</evidence>
<evidence type="ECO:0000256" key="9">
    <source>
        <dbReference type="ARBA" id="ARBA00022989"/>
    </source>
</evidence>
<dbReference type="SUPFAM" id="SSF81508">
    <property type="entry name" value="Ubiquinone-binding protein QP-C of cytochrome bc1 complex (Ubiquinol-cytochrome c reductase)"/>
    <property type="match status" value="1"/>
</dbReference>
<keyword evidence="6" id="KW-0812">Transmembrane</keyword>
<dbReference type="GO" id="GO:0045275">
    <property type="term" value="C:respiratory chain complex III"/>
    <property type="evidence" value="ECO:0007669"/>
    <property type="project" value="UniProtKB-UniRule"/>
</dbReference>
<sequence>MGKFFGNLYHIRNIIYIRLSPYEQKAFANYWPNTIRGFKRDFNANAAYFIPPLLLFVMIRHWANAEFEKSLRKKPEDYENDRNDEIKCKLVLKNFSKRK</sequence>
<organism evidence="14 15">
    <name type="scientific">Leptotrombidium deliense</name>
    <dbReference type="NCBI Taxonomy" id="299467"/>
    <lineage>
        <taxon>Eukaryota</taxon>
        <taxon>Metazoa</taxon>
        <taxon>Ecdysozoa</taxon>
        <taxon>Arthropoda</taxon>
        <taxon>Chelicerata</taxon>
        <taxon>Arachnida</taxon>
        <taxon>Acari</taxon>
        <taxon>Acariformes</taxon>
        <taxon>Trombidiformes</taxon>
        <taxon>Prostigmata</taxon>
        <taxon>Anystina</taxon>
        <taxon>Parasitengona</taxon>
        <taxon>Trombiculoidea</taxon>
        <taxon>Trombiculidae</taxon>
        <taxon>Leptotrombidium</taxon>
    </lineage>
</organism>
<gene>
    <name evidence="14" type="ORF">B4U80_09326</name>
</gene>
<dbReference type="InterPro" id="IPR004205">
    <property type="entry name" value="Cyt_bc1_su8"/>
</dbReference>
<comment type="subunit">
    <text evidence="12 13">Component of the ubiquinol-cytochrome c oxidoreductase (cytochrome b-c1 complex, complex III, CIII), a multisubunit enzyme composed of 11 subunits. The complex is composed of 3 respiratory subunits cytochrome b, cytochrome c1 and Rieske protein UQCRFS1, 2 core protein subunits UQCRC1/QCR1 and UQCRC2/QCR2, and 6 low-molecular weight protein subunits UQCRH/QCR6, UQCRB/QCR7, UQCRQ/QCR8, UQCR10/QCR9, UQCR11/QCR10 and subunit 9, the cleavage product of Rieske protein UQCRFS1. The complex exists as an obligatory dimer and forms supercomplexes (SCs) in the inner mitochondrial membrane with NADH-ubiquinone oxidoreductase (complex I, CI) and cytochrome c oxidase (complex IV, CIV), resulting in different assemblies (supercomplex SCI(1)III(2)IV(1) and megacomplex MCI(2)III(2)IV(2)). Interacts with UQCC6.</text>
</comment>
<evidence type="ECO:0000256" key="2">
    <source>
        <dbReference type="ARBA" id="ARBA00007668"/>
    </source>
</evidence>
<dbReference type="Pfam" id="PF02939">
    <property type="entry name" value="UcrQ"/>
    <property type="match status" value="1"/>
</dbReference>
<dbReference type="InterPro" id="IPR036642">
    <property type="entry name" value="Cyt_bc1_su8_sf"/>
</dbReference>
<evidence type="ECO:0000313" key="14">
    <source>
        <dbReference type="EMBL" id="RWS26427.1"/>
    </source>
</evidence>
<evidence type="ECO:0000256" key="6">
    <source>
        <dbReference type="ARBA" id="ARBA00022692"/>
    </source>
</evidence>
<dbReference type="VEuPathDB" id="VectorBase:LDEU005612"/>
<evidence type="ECO:0000256" key="7">
    <source>
        <dbReference type="ARBA" id="ARBA00022792"/>
    </source>
</evidence>
<evidence type="ECO:0000256" key="10">
    <source>
        <dbReference type="ARBA" id="ARBA00023128"/>
    </source>
</evidence>
<evidence type="ECO:0000256" key="8">
    <source>
        <dbReference type="ARBA" id="ARBA00022982"/>
    </source>
</evidence>
<keyword evidence="15" id="KW-1185">Reference proteome</keyword>
<proteinExistence type="inferred from homology"/>
<evidence type="ECO:0000256" key="1">
    <source>
        <dbReference type="ARBA" id="ARBA00004434"/>
    </source>
</evidence>
<keyword evidence="11" id="KW-0472">Membrane</keyword>
<dbReference type="GO" id="GO:0005743">
    <property type="term" value="C:mitochondrial inner membrane"/>
    <property type="evidence" value="ECO:0007669"/>
    <property type="project" value="UniProtKB-SubCell"/>
</dbReference>
<evidence type="ECO:0000256" key="13">
    <source>
        <dbReference type="RuleBase" id="RU368118"/>
    </source>
</evidence>
<dbReference type="EMBL" id="NCKV01002764">
    <property type="protein sequence ID" value="RWS26427.1"/>
    <property type="molecule type" value="Genomic_DNA"/>
</dbReference>
<evidence type="ECO:0000256" key="12">
    <source>
        <dbReference type="ARBA" id="ARBA00047105"/>
    </source>
</evidence>
<protein>
    <recommendedName>
        <fullName evidence="3 13">Cytochrome b-c1 complex subunit 8</fullName>
    </recommendedName>
    <alternativeName>
        <fullName evidence="13">Complex III subunit 8</fullName>
    </alternativeName>
</protein>
<keyword evidence="4 13" id="KW-0813">Transport</keyword>
<dbReference type="GO" id="GO:0006122">
    <property type="term" value="P:mitochondrial electron transport, ubiquinol to cytochrome c"/>
    <property type="evidence" value="ECO:0007669"/>
    <property type="project" value="UniProtKB-UniRule"/>
</dbReference>
<evidence type="ECO:0000256" key="3">
    <source>
        <dbReference type="ARBA" id="ARBA00016324"/>
    </source>
</evidence>
<keyword evidence="5 13" id="KW-0679">Respiratory chain</keyword>
<keyword evidence="9" id="KW-1133">Transmembrane helix</keyword>
<keyword evidence="7 13" id="KW-0999">Mitochondrion inner membrane</keyword>
<dbReference type="Gene3D" id="1.20.5.210">
    <property type="entry name" value="Cytochrome b-c1 complex subunit 8"/>
    <property type="match status" value="1"/>
</dbReference>
<dbReference type="PANTHER" id="PTHR12119:SF2">
    <property type="entry name" value="CYTOCHROME B-C1 COMPLEX SUBUNIT 8"/>
    <property type="match status" value="1"/>
</dbReference>
<dbReference type="OrthoDB" id="6683853at2759"/>
<name>A0A443SFY1_9ACAR</name>
<evidence type="ECO:0000256" key="5">
    <source>
        <dbReference type="ARBA" id="ARBA00022660"/>
    </source>
</evidence>
<dbReference type="AlphaFoldDB" id="A0A443SFY1"/>
<dbReference type="STRING" id="299467.A0A443SFY1"/>
<comment type="subcellular location">
    <subcellularLocation>
        <location evidence="1 13">Mitochondrion inner membrane</location>
        <topology evidence="1 13">Single-pass membrane protein</topology>
    </subcellularLocation>
</comment>
<comment type="function">
    <text evidence="13">Component of the ubiquinol-cytochrome c oxidoreductase, a multisubunit transmembrane complex that is part of the mitochondrial electron transport chain which drives oxidative phosphorylation. The complex plays an important role in the uptake of multiple carbon sources present in different host niches.</text>
</comment>
<dbReference type="PANTHER" id="PTHR12119">
    <property type="entry name" value="UBIQUINOL-CYTOCHROME C REDUCTASE COMPLEX UBIQUINONE-BINDING PROTEIN QP-C"/>
    <property type="match status" value="1"/>
</dbReference>